<evidence type="ECO:0000256" key="3">
    <source>
        <dbReference type="ARBA" id="ARBA00023274"/>
    </source>
</evidence>
<comment type="similarity">
    <text evidence="1 4">Belongs to the eukaryotic ribosomal protein eS24 family.</text>
</comment>
<feature type="compositionally biased region" description="Basic residues" evidence="5">
    <location>
        <begin position="152"/>
        <end position="172"/>
    </location>
</feature>
<dbReference type="Gene3D" id="3.90.215.10">
    <property type="entry name" value="Gamma Fibrinogen, chain A, domain 1"/>
    <property type="match status" value="1"/>
</dbReference>
<dbReference type="InterPro" id="IPR053709">
    <property type="entry name" value="eRP_eS24_sf"/>
</dbReference>
<dbReference type="GO" id="GO:0003735">
    <property type="term" value="F:structural constituent of ribosome"/>
    <property type="evidence" value="ECO:0007669"/>
    <property type="project" value="InterPro"/>
</dbReference>
<dbReference type="AlphaFoldDB" id="B5X7S7"/>
<dbReference type="InterPro" id="IPR001976">
    <property type="entry name" value="Ribosomal_eS24"/>
</dbReference>
<dbReference type="InterPro" id="IPR018098">
    <property type="entry name" value="Ribosomal_eS24_CS"/>
</dbReference>
<protein>
    <recommendedName>
        <fullName evidence="4">40S ribosomal protein S24</fullName>
    </recommendedName>
</protein>
<dbReference type="SMART" id="SM00186">
    <property type="entry name" value="FBG"/>
    <property type="match status" value="1"/>
</dbReference>
<dbReference type="FunFam" id="3.30.70.3370:FF:000001">
    <property type="entry name" value="40S ribosomal protein S24"/>
    <property type="match status" value="1"/>
</dbReference>
<dbReference type="SUPFAM" id="SSF54189">
    <property type="entry name" value="Ribosomal proteins S24e, L23 and L15e"/>
    <property type="match status" value="1"/>
</dbReference>
<keyword evidence="3" id="KW-0687">Ribonucleoprotein</keyword>
<reference evidence="7" key="1">
    <citation type="submission" date="2008-10" db="EMBL/GenBank/DDBJ databases">
        <authorList>
            <consortium name="cGRASP (B.F. Koop &amp; W.S. Davidson)"/>
            <person name="Leong J."/>
            <person name="von Schalburg K."/>
            <person name="Cooper G."/>
            <person name="Moore R."/>
            <person name="Holt R."/>
            <person name="Davidson W.S."/>
            <person name="Koop B.F."/>
        </authorList>
    </citation>
    <scope>NUCLEOTIDE SEQUENCE</scope>
    <source>
        <tissue evidence="7">Thymus</tissue>
    </source>
</reference>
<dbReference type="Pfam" id="PF01282">
    <property type="entry name" value="Ribosomal_S24e"/>
    <property type="match status" value="1"/>
</dbReference>
<dbReference type="SUPFAM" id="SSF56496">
    <property type="entry name" value="Fibrinogen C-terminal domain-like"/>
    <property type="match status" value="1"/>
</dbReference>
<accession>B5X7S7</accession>
<reference evidence="7" key="2">
    <citation type="journal article" date="2010" name="BMC Genomics">
        <title>Salmo salar and Esox lucius full-length cDNA sequences reveal changes in evolutionary pressures on a post-tetraploidization genome.</title>
        <authorList>
            <person name="Leong J.S."/>
            <person name="Jantzen S.G."/>
            <person name="von Schalburg K.R."/>
            <person name="Cooper G.A."/>
            <person name="Messmer A.M."/>
            <person name="Liao N.Y."/>
            <person name="Munro S."/>
            <person name="Moore R."/>
            <person name="Holt R.A."/>
            <person name="Jones S.J."/>
            <person name="Davidson W.S."/>
            <person name="Koop B.F."/>
        </authorList>
    </citation>
    <scope>NUCLEOTIDE SEQUENCE</scope>
    <source>
        <tissue evidence="7">Thymus</tissue>
    </source>
</reference>
<evidence type="ECO:0000256" key="2">
    <source>
        <dbReference type="ARBA" id="ARBA00022980"/>
    </source>
</evidence>
<organism evidence="7">
    <name type="scientific">Salmo salar</name>
    <name type="common">Atlantic salmon</name>
    <dbReference type="NCBI Taxonomy" id="8030"/>
    <lineage>
        <taxon>Eukaryota</taxon>
        <taxon>Metazoa</taxon>
        <taxon>Chordata</taxon>
        <taxon>Craniata</taxon>
        <taxon>Vertebrata</taxon>
        <taxon>Euteleostomi</taxon>
        <taxon>Actinopterygii</taxon>
        <taxon>Neopterygii</taxon>
        <taxon>Teleostei</taxon>
        <taxon>Protacanthopterygii</taxon>
        <taxon>Salmoniformes</taxon>
        <taxon>Salmonidae</taxon>
        <taxon>Salmoninae</taxon>
        <taxon>Salmo</taxon>
    </lineage>
</organism>
<dbReference type="InterPro" id="IPR014716">
    <property type="entry name" value="Fibrinogen_a/b/g_C_1"/>
</dbReference>
<dbReference type="EMBL" id="BT047096">
    <property type="protein sequence ID" value="ACI66897.1"/>
    <property type="molecule type" value="mRNA"/>
</dbReference>
<keyword evidence="2 7" id="KW-0689">Ribosomal protein</keyword>
<feature type="domain" description="Fibrinogen C-terminal" evidence="6">
    <location>
        <begin position="1"/>
        <end position="80"/>
    </location>
</feature>
<evidence type="ECO:0000256" key="4">
    <source>
        <dbReference type="RuleBase" id="RU004383"/>
    </source>
</evidence>
<name>B5X7S7_SALSA</name>
<dbReference type="PROSITE" id="PS00529">
    <property type="entry name" value="RIBOSOMAL_S24E"/>
    <property type="match status" value="1"/>
</dbReference>
<dbReference type="GO" id="GO:0006412">
    <property type="term" value="P:translation"/>
    <property type="evidence" value="ECO:0007669"/>
    <property type="project" value="InterPro"/>
</dbReference>
<dbReference type="Gene3D" id="4.10.530.10">
    <property type="entry name" value="Gamma-fibrinogen Carboxyl Terminal Fragment, domain 2"/>
    <property type="match status" value="1"/>
</dbReference>
<evidence type="ECO:0000259" key="6">
    <source>
        <dbReference type="PROSITE" id="PS51406"/>
    </source>
</evidence>
<dbReference type="PANTHER" id="PTHR10496">
    <property type="entry name" value="40S RIBOSOMAL PROTEIN S24"/>
    <property type="match status" value="1"/>
</dbReference>
<evidence type="ECO:0000313" key="7">
    <source>
        <dbReference type="EMBL" id="ACI66897.1"/>
    </source>
</evidence>
<gene>
    <name evidence="7" type="primary">RS24</name>
</gene>
<dbReference type="InterPro" id="IPR012678">
    <property type="entry name" value="Ribosomal_uL23/eL15/eS24_sf"/>
</dbReference>
<dbReference type="PROSITE" id="PS51406">
    <property type="entry name" value="FIBRINOGEN_C_2"/>
    <property type="match status" value="1"/>
</dbReference>
<sequence>MHLLTMKGTYELRVDMEDFEGNKVYAQYSSFSVGPEAEGYLLTLGSFKDGGAGDSLVYHNGQKFSTLDKDQDLDAANCAHPGKATVPKAEIREKLAKMYKTTPDVVFVFGFRTQFGGGKTTGFAMVYDSLDYAKKNEPKHRLARHGLYEKKKSSRKQRKERKNRMKKVRGTKKASVGAAGKK</sequence>
<dbReference type="InterPro" id="IPR002181">
    <property type="entry name" value="Fibrinogen_a/b/g_C_dom"/>
</dbReference>
<evidence type="ECO:0000256" key="1">
    <source>
        <dbReference type="ARBA" id="ARBA00009680"/>
    </source>
</evidence>
<feature type="region of interest" description="Disordered" evidence="5">
    <location>
        <begin position="143"/>
        <end position="182"/>
    </location>
</feature>
<evidence type="ECO:0000256" key="5">
    <source>
        <dbReference type="SAM" id="MobiDB-lite"/>
    </source>
</evidence>
<dbReference type="HAMAP" id="MF_00545">
    <property type="entry name" value="Ribosomal_eS24"/>
    <property type="match status" value="1"/>
</dbReference>
<dbReference type="GO" id="GO:0022627">
    <property type="term" value="C:cytosolic small ribosomal subunit"/>
    <property type="evidence" value="ECO:0007669"/>
    <property type="project" value="UniProtKB-ARBA"/>
</dbReference>
<proteinExistence type="evidence at transcript level"/>
<dbReference type="InterPro" id="IPR036056">
    <property type="entry name" value="Fibrinogen-like_C"/>
</dbReference>
<reference evidence="7" key="3">
    <citation type="submission" date="2010-08" db="EMBL/GenBank/DDBJ databases">
        <authorList>
            <consortium name="cGRASP (B.F. Koop &amp; W.S. Davidson)"/>
        </authorList>
    </citation>
    <scope>NUCLEOTIDE SEQUENCE</scope>
    <source>
        <tissue evidence="7">Thymus</tissue>
    </source>
</reference>
<dbReference type="Gene3D" id="3.30.70.3370">
    <property type="match status" value="1"/>
</dbReference>